<name>X1DVI5_9ZZZZ</name>
<reference evidence="1" key="1">
    <citation type="journal article" date="2014" name="Front. Microbiol.">
        <title>High frequency of phylogenetically diverse reductive dehalogenase-homologous genes in deep subseafloor sedimentary metagenomes.</title>
        <authorList>
            <person name="Kawai M."/>
            <person name="Futagami T."/>
            <person name="Toyoda A."/>
            <person name="Takaki Y."/>
            <person name="Nishi S."/>
            <person name="Hori S."/>
            <person name="Arai W."/>
            <person name="Tsubouchi T."/>
            <person name="Morono Y."/>
            <person name="Uchiyama I."/>
            <person name="Ito T."/>
            <person name="Fujiyama A."/>
            <person name="Inagaki F."/>
            <person name="Takami H."/>
        </authorList>
    </citation>
    <scope>NUCLEOTIDE SEQUENCE</scope>
    <source>
        <strain evidence="1">Expedition CK06-06</strain>
    </source>
</reference>
<gene>
    <name evidence="1" type="ORF">S01H4_65382</name>
</gene>
<comment type="caution">
    <text evidence="1">The sequence shown here is derived from an EMBL/GenBank/DDBJ whole genome shotgun (WGS) entry which is preliminary data.</text>
</comment>
<protein>
    <submittedName>
        <fullName evidence="1">Uncharacterized protein</fullName>
    </submittedName>
</protein>
<dbReference type="AlphaFoldDB" id="X1DVI5"/>
<evidence type="ECO:0000313" key="1">
    <source>
        <dbReference type="EMBL" id="GAH25011.1"/>
    </source>
</evidence>
<proteinExistence type="predicted"/>
<dbReference type="EMBL" id="BART01039986">
    <property type="protein sequence ID" value="GAH25011.1"/>
    <property type="molecule type" value="Genomic_DNA"/>
</dbReference>
<sequence>LVKHCGRVLFHDTSPYYKGKRHYRNDGVIKFINELGNVKITGNIGYWKRGK</sequence>
<feature type="non-terminal residue" evidence="1">
    <location>
        <position position="1"/>
    </location>
</feature>
<accession>X1DVI5</accession>
<organism evidence="1">
    <name type="scientific">marine sediment metagenome</name>
    <dbReference type="NCBI Taxonomy" id="412755"/>
    <lineage>
        <taxon>unclassified sequences</taxon>
        <taxon>metagenomes</taxon>
        <taxon>ecological metagenomes</taxon>
    </lineage>
</organism>